<dbReference type="Proteomes" id="UP000792457">
    <property type="component" value="Unassembled WGS sequence"/>
</dbReference>
<feature type="non-terminal residue" evidence="11">
    <location>
        <position position="299"/>
    </location>
</feature>
<gene>
    <name evidence="11" type="ORF">J437_LFUL000494</name>
</gene>
<name>A0A8K0NRJ2_LADFU</name>
<evidence type="ECO:0000256" key="10">
    <source>
        <dbReference type="SAM" id="MobiDB-lite"/>
    </source>
</evidence>
<keyword evidence="7" id="KW-0206">Cytoskeleton</keyword>
<reference evidence="11" key="1">
    <citation type="submission" date="2013-04" db="EMBL/GenBank/DDBJ databases">
        <authorList>
            <person name="Qu J."/>
            <person name="Murali S.C."/>
            <person name="Bandaranaike D."/>
            <person name="Bellair M."/>
            <person name="Blankenburg K."/>
            <person name="Chao H."/>
            <person name="Dinh H."/>
            <person name="Doddapaneni H."/>
            <person name="Downs B."/>
            <person name="Dugan-Rocha S."/>
            <person name="Elkadiri S."/>
            <person name="Gnanaolivu R.D."/>
            <person name="Hernandez B."/>
            <person name="Javaid M."/>
            <person name="Jayaseelan J.C."/>
            <person name="Lee S."/>
            <person name="Li M."/>
            <person name="Ming W."/>
            <person name="Munidasa M."/>
            <person name="Muniz J."/>
            <person name="Nguyen L."/>
            <person name="Ongeri F."/>
            <person name="Osuji N."/>
            <person name="Pu L.-L."/>
            <person name="Puazo M."/>
            <person name="Qu C."/>
            <person name="Quiroz J."/>
            <person name="Raj R."/>
            <person name="Weissenberger G."/>
            <person name="Xin Y."/>
            <person name="Zou X."/>
            <person name="Han Y."/>
            <person name="Richards S."/>
            <person name="Worley K."/>
            <person name="Muzny D."/>
            <person name="Gibbs R."/>
        </authorList>
    </citation>
    <scope>NUCLEOTIDE SEQUENCE</scope>
    <source>
        <strain evidence="11">Sampled in the wild</strain>
    </source>
</reference>
<feature type="coiled-coil region" evidence="9">
    <location>
        <begin position="196"/>
        <end position="244"/>
    </location>
</feature>
<evidence type="ECO:0000256" key="9">
    <source>
        <dbReference type="SAM" id="Coils"/>
    </source>
</evidence>
<evidence type="ECO:0000256" key="5">
    <source>
        <dbReference type="ARBA" id="ARBA00022737"/>
    </source>
</evidence>
<dbReference type="EMBL" id="KZ308122">
    <property type="protein sequence ID" value="KAG8222050.1"/>
    <property type="molecule type" value="Genomic_DNA"/>
</dbReference>
<evidence type="ECO:0000313" key="11">
    <source>
        <dbReference type="EMBL" id="KAG8222050.1"/>
    </source>
</evidence>
<keyword evidence="8" id="KW-0966">Cell projection</keyword>
<evidence type="ECO:0000256" key="1">
    <source>
        <dbReference type="ARBA" id="ARBA00004138"/>
    </source>
</evidence>
<dbReference type="PANTHER" id="PTHR14885">
    <property type="entry name" value="CILIA- AND FLAGELLA-ASSOCIATED PROTEIN 43-RELATED"/>
    <property type="match status" value="1"/>
</dbReference>
<keyword evidence="3" id="KW-0963">Cytoplasm</keyword>
<dbReference type="GO" id="GO:0005856">
    <property type="term" value="C:cytoskeleton"/>
    <property type="evidence" value="ECO:0007669"/>
    <property type="project" value="UniProtKB-SubCell"/>
</dbReference>
<evidence type="ECO:0000256" key="8">
    <source>
        <dbReference type="ARBA" id="ARBA00023273"/>
    </source>
</evidence>
<protein>
    <submittedName>
        <fullName evidence="11">Uncharacterized protein</fullName>
    </submittedName>
</protein>
<reference evidence="11" key="2">
    <citation type="submission" date="2017-10" db="EMBL/GenBank/DDBJ databases">
        <title>Ladona fulva Genome sequencing and assembly.</title>
        <authorList>
            <person name="Murali S."/>
            <person name="Richards S."/>
            <person name="Bandaranaike D."/>
            <person name="Bellair M."/>
            <person name="Blankenburg K."/>
            <person name="Chao H."/>
            <person name="Dinh H."/>
            <person name="Doddapaneni H."/>
            <person name="Dugan-Rocha S."/>
            <person name="Elkadiri S."/>
            <person name="Gnanaolivu R."/>
            <person name="Hernandez B."/>
            <person name="Skinner E."/>
            <person name="Javaid M."/>
            <person name="Lee S."/>
            <person name="Li M."/>
            <person name="Ming W."/>
            <person name="Munidasa M."/>
            <person name="Muniz J."/>
            <person name="Nguyen L."/>
            <person name="Hughes D."/>
            <person name="Osuji N."/>
            <person name="Pu L.-L."/>
            <person name="Puazo M."/>
            <person name="Qu C."/>
            <person name="Quiroz J."/>
            <person name="Raj R."/>
            <person name="Weissenberger G."/>
            <person name="Xin Y."/>
            <person name="Zou X."/>
            <person name="Han Y."/>
            <person name="Worley K."/>
            <person name="Muzny D."/>
            <person name="Gibbs R."/>
        </authorList>
    </citation>
    <scope>NUCLEOTIDE SEQUENCE</scope>
    <source>
        <strain evidence="11">Sampled in the wild</strain>
    </source>
</reference>
<keyword evidence="6 9" id="KW-0175">Coiled coil</keyword>
<feature type="coiled-coil region" evidence="9">
    <location>
        <begin position="269"/>
        <end position="296"/>
    </location>
</feature>
<comment type="subcellular location">
    <subcellularLocation>
        <location evidence="1">Cell projection</location>
        <location evidence="1">Cilium</location>
    </subcellularLocation>
    <subcellularLocation>
        <location evidence="2">Cytoplasm</location>
        <location evidence="2">Cytoskeleton</location>
    </subcellularLocation>
</comment>
<evidence type="ECO:0000256" key="7">
    <source>
        <dbReference type="ARBA" id="ARBA00023212"/>
    </source>
</evidence>
<keyword evidence="12" id="KW-1185">Reference proteome</keyword>
<proteinExistence type="predicted"/>
<dbReference type="AlphaFoldDB" id="A0A8K0NRJ2"/>
<keyword evidence="5" id="KW-0677">Repeat</keyword>
<comment type="caution">
    <text evidence="11">The sequence shown here is derived from an EMBL/GenBank/DDBJ whole genome shotgun (WGS) entry which is preliminary data.</text>
</comment>
<evidence type="ECO:0000256" key="2">
    <source>
        <dbReference type="ARBA" id="ARBA00004245"/>
    </source>
</evidence>
<dbReference type="OrthoDB" id="1935234at2759"/>
<dbReference type="GO" id="GO:0005929">
    <property type="term" value="C:cilium"/>
    <property type="evidence" value="ECO:0007669"/>
    <property type="project" value="UniProtKB-SubCell"/>
</dbReference>
<evidence type="ECO:0000256" key="6">
    <source>
        <dbReference type="ARBA" id="ARBA00023054"/>
    </source>
</evidence>
<dbReference type="PANTHER" id="PTHR14885:SF3">
    <property type="entry name" value="CILIA- AND FLAGELLA-ASSOCIATED PROTEIN 44"/>
    <property type="match status" value="1"/>
</dbReference>
<accession>A0A8K0NRJ2</accession>
<keyword evidence="4" id="KW-0853">WD repeat</keyword>
<sequence>MKMAAIKRKRVLHNTKIIEDAIAEEINLFDEEVNSLKMSKSKLEFDLKYLECYTITLQEELLIIKEFEAQEDILTAKVQDKLLEKNKMIEKIHDIEGKIEARKQKVEDLEDQQNNIIANFDSAVTNSSASLVLKKIFKKKYKPPKIKAENDSSEEESSSSESSTDTSYEGDEFVLPVKIDETICPEGCAPELFELTLNLRSQRHKVEEEIKEEKEQLDMLKKDLEMSNKNLKSIENAHQKCDEELGVVLHQLRMKQNKLTEVIAANTEKKSLLAALQEENTKLDKYLKNQAELSNSPLE</sequence>
<evidence type="ECO:0000256" key="3">
    <source>
        <dbReference type="ARBA" id="ARBA00022490"/>
    </source>
</evidence>
<feature type="region of interest" description="Disordered" evidence="10">
    <location>
        <begin position="145"/>
        <end position="169"/>
    </location>
</feature>
<evidence type="ECO:0000313" key="12">
    <source>
        <dbReference type="Proteomes" id="UP000792457"/>
    </source>
</evidence>
<organism evidence="11 12">
    <name type="scientific">Ladona fulva</name>
    <name type="common">Scarce chaser dragonfly</name>
    <name type="synonym">Libellula fulva</name>
    <dbReference type="NCBI Taxonomy" id="123851"/>
    <lineage>
        <taxon>Eukaryota</taxon>
        <taxon>Metazoa</taxon>
        <taxon>Ecdysozoa</taxon>
        <taxon>Arthropoda</taxon>
        <taxon>Hexapoda</taxon>
        <taxon>Insecta</taxon>
        <taxon>Pterygota</taxon>
        <taxon>Palaeoptera</taxon>
        <taxon>Odonata</taxon>
        <taxon>Epiprocta</taxon>
        <taxon>Anisoptera</taxon>
        <taxon>Libelluloidea</taxon>
        <taxon>Libellulidae</taxon>
        <taxon>Ladona</taxon>
    </lineage>
</organism>
<evidence type="ECO:0000256" key="4">
    <source>
        <dbReference type="ARBA" id="ARBA00022574"/>
    </source>
</evidence>
<feature type="coiled-coil region" evidence="9">
    <location>
        <begin position="92"/>
        <end position="119"/>
    </location>
</feature>